<dbReference type="Proteomes" id="UP000068447">
    <property type="component" value="Chromosome"/>
</dbReference>
<proteinExistence type="predicted"/>
<keyword evidence="1" id="KW-1133">Transmembrane helix</keyword>
<keyword evidence="3" id="KW-1185">Reference proteome</keyword>
<dbReference type="STRING" id="1526571.AT746_03690"/>
<dbReference type="OrthoDB" id="5701613at2"/>
<accession>A0A0U2ZEB6</accession>
<dbReference type="AlphaFoldDB" id="A0A0U2ZEB6"/>
<name>A0A0U2ZEB6_9ALTE</name>
<gene>
    <name evidence="2" type="ORF">AT746_03690</name>
</gene>
<keyword evidence="1" id="KW-0812">Transmembrane</keyword>
<protein>
    <submittedName>
        <fullName evidence="2">Uncharacterized protein</fullName>
    </submittedName>
</protein>
<feature type="transmembrane region" description="Helical" evidence="1">
    <location>
        <begin position="12"/>
        <end position="31"/>
    </location>
</feature>
<feature type="transmembrane region" description="Helical" evidence="1">
    <location>
        <begin position="139"/>
        <end position="157"/>
    </location>
</feature>
<reference evidence="2 3" key="1">
    <citation type="submission" date="2015-12" db="EMBL/GenBank/DDBJ databases">
        <title>Complete genome of Lacimicrobium alkaliphilum KCTC 32984.</title>
        <authorList>
            <person name="Kim S.-G."/>
            <person name="Lee Y.-J."/>
        </authorList>
    </citation>
    <scope>NUCLEOTIDE SEQUENCE [LARGE SCALE GENOMIC DNA]</scope>
    <source>
        <strain evidence="2 3">YelD216</strain>
    </source>
</reference>
<evidence type="ECO:0000313" key="3">
    <source>
        <dbReference type="Proteomes" id="UP000068447"/>
    </source>
</evidence>
<dbReference type="RefSeq" id="WP_062476597.1">
    <property type="nucleotide sequence ID" value="NZ_CP013650.1"/>
</dbReference>
<evidence type="ECO:0000256" key="1">
    <source>
        <dbReference type="SAM" id="Phobius"/>
    </source>
</evidence>
<dbReference type="KEGG" id="lal:AT746_03690"/>
<evidence type="ECO:0000313" key="2">
    <source>
        <dbReference type="EMBL" id="ALS97463.1"/>
    </source>
</evidence>
<dbReference type="EMBL" id="CP013650">
    <property type="protein sequence ID" value="ALS97463.1"/>
    <property type="molecule type" value="Genomic_DNA"/>
</dbReference>
<organism evidence="2 3">
    <name type="scientific">Lacimicrobium alkaliphilum</name>
    <dbReference type="NCBI Taxonomy" id="1526571"/>
    <lineage>
        <taxon>Bacteria</taxon>
        <taxon>Pseudomonadati</taxon>
        <taxon>Pseudomonadota</taxon>
        <taxon>Gammaproteobacteria</taxon>
        <taxon>Alteromonadales</taxon>
        <taxon>Alteromonadaceae</taxon>
        <taxon>Lacimicrobium</taxon>
    </lineage>
</organism>
<keyword evidence="1" id="KW-0472">Membrane</keyword>
<sequence>MLNNLLKPRPHIRLALVFVTMALIFQVAYFLSAKSMHQHHVDLAVVALEKRIALDLPWLQLPNDQMKSVADKASVRAYLKRLNTQAQDNQLPVRILALQGIEAEMENREGRVLEQQLQAPAQNFSLSLLTRPYFLSDSLSVYPLLAALLMTIAFFHYRAAGIRAARAEALSEDGVNMPPKLIIDLHNRTLCNNLNNVQVQLSNKPFCFYIALVDYCLSTSAPALNHNKNVPEELLELANRYFYRLIELGHTIRKRPDFSTNLDKMLSEIRAALDEVFADAPEQKVPFYPPKAQGEGSRSKLHNYALEQLQAADLEFIGK</sequence>